<dbReference type="eggNOG" id="COG0526">
    <property type="taxonomic scope" value="Bacteria"/>
</dbReference>
<dbReference type="OrthoDB" id="9813820at2"/>
<dbReference type="KEGG" id="sku:Sulku_1591"/>
<evidence type="ECO:0000313" key="2">
    <source>
        <dbReference type="EMBL" id="ADR34252.1"/>
    </source>
</evidence>
<evidence type="ECO:0000313" key="3">
    <source>
        <dbReference type="Proteomes" id="UP000008721"/>
    </source>
</evidence>
<accession>E4U066</accession>
<dbReference type="SUPFAM" id="SSF52833">
    <property type="entry name" value="Thioredoxin-like"/>
    <property type="match status" value="1"/>
</dbReference>
<dbReference type="InterPro" id="IPR013766">
    <property type="entry name" value="Thioredoxin_domain"/>
</dbReference>
<dbReference type="InterPro" id="IPR036249">
    <property type="entry name" value="Thioredoxin-like_sf"/>
</dbReference>
<proteinExistence type="predicted"/>
<dbReference type="Proteomes" id="UP000008721">
    <property type="component" value="Chromosome"/>
</dbReference>
<evidence type="ECO:0000259" key="1">
    <source>
        <dbReference type="PROSITE" id="PS51352"/>
    </source>
</evidence>
<dbReference type="InterPro" id="IPR050553">
    <property type="entry name" value="Thioredoxin_ResA/DsbE_sf"/>
</dbReference>
<dbReference type="Gene3D" id="3.40.30.10">
    <property type="entry name" value="Glutaredoxin"/>
    <property type="match status" value="1"/>
</dbReference>
<protein>
    <submittedName>
        <fullName evidence="2">Alkyl hydroperoxide reductase/ Thiol specific antioxidant/ Mal allergen</fullName>
    </submittedName>
</protein>
<dbReference type="PANTHER" id="PTHR42852:SF13">
    <property type="entry name" value="PROTEIN DIPZ"/>
    <property type="match status" value="1"/>
</dbReference>
<keyword evidence="3" id="KW-1185">Reference proteome</keyword>
<organism evidence="2 3">
    <name type="scientific">Sulfuricurvum kujiense (strain ATCC BAA-921 / DSM 16994 / JCM 11577 / YK-1)</name>
    <dbReference type="NCBI Taxonomy" id="709032"/>
    <lineage>
        <taxon>Bacteria</taxon>
        <taxon>Pseudomonadati</taxon>
        <taxon>Campylobacterota</taxon>
        <taxon>Epsilonproteobacteria</taxon>
        <taxon>Campylobacterales</taxon>
        <taxon>Sulfurimonadaceae</taxon>
        <taxon>Sulfuricurvum</taxon>
    </lineage>
</organism>
<dbReference type="Pfam" id="PF08534">
    <property type="entry name" value="Redoxin"/>
    <property type="match status" value="1"/>
</dbReference>
<dbReference type="HOGENOM" id="CLU_042529_11_4_7"/>
<name>E4U066_SULKY</name>
<feature type="domain" description="Thioredoxin" evidence="1">
    <location>
        <begin position="27"/>
        <end position="183"/>
    </location>
</feature>
<dbReference type="RefSeq" id="WP_013460449.1">
    <property type="nucleotide sequence ID" value="NC_014762.1"/>
</dbReference>
<dbReference type="PROSITE" id="PS51257">
    <property type="entry name" value="PROKAR_LIPOPROTEIN"/>
    <property type="match status" value="1"/>
</dbReference>
<dbReference type="PANTHER" id="PTHR42852">
    <property type="entry name" value="THIOL:DISULFIDE INTERCHANGE PROTEIN DSBE"/>
    <property type="match status" value="1"/>
</dbReference>
<reference evidence="2 3" key="1">
    <citation type="journal article" date="2012" name="Stand. Genomic Sci.">
        <title>Complete genome sequence of the sulfur compounds oxidizing chemolithoautotroph Sulfuricurvum kujiense type strain (YK-1(T)).</title>
        <authorList>
            <person name="Han C."/>
            <person name="Kotsyurbenko O."/>
            <person name="Chertkov O."/>
            <person name="Held B."/>
            <person name="Lapidus A."/>
            <person name="Nolan M."/>
            <person name="Lucas S."/>
            <person name="Hammon N."/>
            <person name="Deshpande S."/>
            <person name="Cheng J.F."/>
            <person name="Tapia R."/>
            <person name="Goodwin L.A."/>
            <person name="Pitluck S."/>
            <person name="Liolios K."/>
            <person name="Pagani I."/>
            <person name="Ivanova N."/>
            <person name="Mavromatis K."/>
            <person name="Mikhailova N."/>
            <person name="Pati A."/>
            <person name="Chen A."/>
            <person name="Palaniappan K."/>
            <person name="Land M."/>
            <person name="Hauser L."/>
            <person name="Chang Y.J."/>
            <person name="Jeffries C.D."/>
            <person name="Brambilla E.M."/>
            <person name="Rohde M."/>
            <person name="Spring S."/>
            <person name="Sikorski J."/>
            <person name="Goker M."/>
            <person name="Woyke T."/>
            <person name="Bristow J."/>
            <person name="Eisen J.A."/>
            <person name="Markowitz V."/>
            <person name="Hugenholtz P."/>
            <person name="Kyrpides N.C."/>
            <person name="Klenk H.P."/>
            <person name="Detter J.C."/>
        </authorList>
    </citation>
    <scope>NUCLEOTIDE SEQUENCE [LARGE SCALE GENOMIC DNA]</scope>
    <source>
        <strain evidence="3">ATCC BAA-921 / DSM 16994 / JCM 11577 / YK-1</strain>
    </source>
</reference>
<sequence length="184" mass="20401">MRISHFLISLFVLALAFQGCNKKESADEAMVSTAQFTLMDTQGKSYNVEKRGTNFTLDAGEDKVVLFDIFATWCPPCQAEVMHLGNLQKKYGDDLIIMGITIEEDKSNAELEAFREKYKGGQYLISNKADNQNLARAIASTIGVGQQFPIPLMVLYHNGEYVTHYAGATQEEIIDHDIAAALGK</sequence>
<dbReference type="EMBL" id="CP002355">
    <property type="protein sequence ID" value="ADR34252.1"/>
    <property type="molecule type" value="Genomic_DNA"/>
</dbReference>
<dbReference type="STRING" id="709032.Sulku_1591"/>
<dbReference type="PROSITE" id="PS51352">
    <property type="entry name" value="THIOREDOXIN_2"/>
    <property type="match status" value="1"/>
</dbReference>
<dbReference type="GO" id="GO:0016491">
    <property type="term" value="F:oxidoreductase activity"/>
    <property type="evidence" value="ECO:0007669"/>
    <property type="project" value="InterPro"/>
</dbReference>
<dbReference type="InterPro" id="IPR013740">
    <property type="entry name" value="Redoxin"/>
</dbReference>
<dbReference type="CDD" id="cd02966">
    <property type="entry name" value="TlpA_like_family"/>
    <property type="match status" value="1"/>
</dbReference>
<dbReference type="AlphaFoldDB" id="E4U066"/>
<gene>
    <name evidence="2" type="ordered locus">Sulku_1591</name>
</gene>